<dbReference type="RefSeq" id="WP_253481711.1">
    <property type="nucleotide sequence ID" value="NZ_JALJXV010000008.1"/>
</dbReference>
<dbReference type="Pfam" id="PF10972">
    <property type="entry name" value="CsiV"/>
    <property type="match status" value="1"/>
</dbReference>
<protein>
    <recommendedName>
        <fullName evidence="4">Peptidoglycan-binding protein CsiV</fullName>
    </recommendedName>
</protein>
<dbReference type="AlphaFoldDB" id="A0AAE3G5Z0"/>
<evidence type="ECO:0000313" key="2">
    <source>
        <dbReference type="EMBL" id="MCP1676269.1"/>
    </source>
</evidence>
<organism evidence="2 3">
    <name type="scientific">Natronocella acetinitrilica</name>
    <dbReference type="NCBI Taxonomy" id="414046"/>
    <lineage>
        <taxon>Bacteria</taxon>
        <taxon>Pseudomonadati</taxon>
        <taxon>Pseudomonadota</taxon>
        <taxon>Gammaproteobacteria</taxon>
        <taxon>Chromatiales</taxon>
        <taxon>Ectothiorhodospiraceae</taxon>
        <taxon>Natronocella</taxon>
    </lineage>
</organism>
<feature type="signal peptide" evidence="1">
    <location>
        <begin position="1"/>
        <end position="23"/>
    </location>
</feature>
<proteinExistence type="predicted"/>
<accession>A0AAE3G5Z0</accession>
<name>A0AAE3G5Z0_9GAMM</name>
<gene>
    <name evidence="2" type="ORF">J2T57_003428</name>
</gene>
<reference evidence="2" key="1">
    <citation type="submission" date="2022-03" db="EMBL/GenBank/DDBJ databases">
        <title>Genomic Encyclopedia of Type Strains, Phase III (KMG-III): the genomes of soil and plant-associated and newly described type strains.</title>
        <authorList>
            <person name="Whitman W."/>
        </authorList>
    </citation>
    <scope>NUCLEOTIDE SEQUENCE</scope>
    <source>
        <strain evidence="2">ANL 6-2</strain>
    </source>
</reference>
<feature type="chain" id="PRO_5042049370" description="Peptidoglycan-binding protein CsiV" evidence="1">
    <location>
        <begin position="24"/>
        <end position="227"/>
    </location>
</feature>
<dbReference type="InterPro" id="IPR021241">
    <property type="entry name" value="CsiV"/>
</dbReference>
<comment type="caution">
    <text evidence="2">The sequence shown here is derived from an EMBL/GenBank/DDBJ whole genome shotgun (WGS) entry which is preliminary data.</text>
</comment>
<evidence type="ECO:0008006" key="4">
    <source>
        <dbReference type="Google" id="ProtNLM"/>
    </source>
</evidence>
<dbReference type="Proteomes" id="UP001205843">
    <property type="component" value="Unassembled WGS sequence"/>
</dbReference>
<evidence type="ECO:0000256" key="1">
    <source>
        <dbReference type="SAM" id="SignalP"/>
    </source>
</evidence>
<sequence>MRRFYQQWLVFVCLLIGANVASADSRLFDVEVIIFQQTHADLAEERWPMTWQPASFPRYAELANSGNPDNARFTQLSADQLRLGQTARRLDNQDRYRVLLHAGWRQPGLSQTTAPAVNIPLGGAPSSPTPALGGTDDEDNGLAAARPLPGLSGYLRVYVERFLHIESNLRLVDPSLRLAGRVDHLPLFDSVQSPVVVMQERRRMRSGETHYLDHPVLGVIVRIERAD</sequence>
<dbReference type="EMBL" id="JALJXV010000008">
    <property type="protein sequence ID" value="MCP1676269.1"/>
    <property type="molecule type" value="Genomic_DNA"/>
</dbReference>
<keyword evidence="1" id="KW-0732">Signal</keyword>
<keyword evidence="3" id="KW-1185">Reference proteome</keyword>
<evidence type="ECO:0000313" key="3">
    <source>
        <dbReference type="Proteomes" id="UP001205843"/>
    </source>
</evidence>